<keyword evidence="3" id="KW-1003">Cell membrane</keyword>
<evidence type="ECO:0000313" key="9">
    <source>
        <dbReference type="EMBL" id="GHA09943.1"/>
    </source>
</evidence>
<dbReference type="AlphaFoldDB" id="A0A918VNC9"/>
<name>A0A918VNC9_9HYPH</name>
<evidence type="ECO:0000256" key="7">
    <source>
        <dbReference type="RuleBase" id="RU363032"/>
    </source>
</evidence>
<dbReference type="EMBL" id="BMZE01000001">
    <property type="protein sequence ID" value="GHA09943.1"/>
    <property type="molecule type" value="Genomic_DNA"/>
</dbReference>
<dbReference type="GO" id="GO:0055085">
    <property type="term" value="P:transmembrane transport"/>
    <property type="evidence" value="ECO:0007669"/>
    <property type="project" value="InterPro"/>
</dbReference>
<dbReference type="PROSITE" id="PS50928">
    <property type="entry name" value="ABC_TM1"/>
    <property type="match status" value="1"/>
</dbReference>
<keyword evidence="4 7" id="KW-0812">Transmembrane</keyword>
<evidence type="ECO:0000256" key="2">
    <source>
        <dbReference type="ARBA" id="ARBA00022448"/>
    </source>
</evidence>
<organism evidence="9 10">
    <name type="scientific">Devosia pacifica</name>
    <dbReference type="NCBI Taxonomy" id="1335967"/>
    <lineage>
        <taxon>Bacteria</taxon>
        <taxon>Pseudomonadati</taxon>
        <taxon>Pseudomonadota</taxon>
        <taxon>Alphaproteobacteria</taxon>
        <taxon>Hyphomicrobiales</taxon>
        <taxon>Devosiaceae</taxon>
        <taxon>Devosia</taxon>
    </lineage>
</organism>
<evidence type="ECO:0000256" key="4">
    <source>
        <dbReference type="ARBA" id="ARBA00022692"/>
    </source>
</evidence>
<gene>
    <name evidence="9" type="ORF">GCM10007989_00060</name>
</gene>
<keyword evidence="6 7" id="KW-0472">Membrane</keyword>
<keyword evidence="2 7" id="KW-0813">Transport</keyword>
<dbReference type="Pfam" id="PF00528">
    <property type="entry name" value="BPD_transp_1"/>
    <property type="match status" value="1"/>
</dbReference>
<protein>
    <recommendedName>
        <fullName evidence="8">ABC transmembrane type-1 domain-containing protein</fullName>
    </recommendedName>
</protein>
<evidence type="ECO:0000256" key="6">
    <source>
        <dbReference type="ARBA" id="ARBA00023136"/>
    </source>
</evidence>
<feature type="transmembrane region" description="Helical" evidence="7">
    <location>
        <begin position="18"/>
        <end position="40"/>
    </location>
</feature>
<keyword evidence="5 7" id="KW-1133">Transmembrane helix</keyword>
<dbReference type="GO" id="GO:0005886">
    <property type="term" value="C:plasma membrane"/>
    <property type="evidence" value="ECO:0007669"/>
    <property type="project" value="UniProtKB-SubCell"/>
</dbReference>
<comment type="caution">
    <text evidence="7">Lacks conserved residue(s) required for the propagation of feature annotation.</text>
</comment>
<evidence type="ECO:0000256" key="3">
    <source>
        <dbReference type="ARBA" id="ARBA00022475"/>
    </source>
</evidence>
<comment type="caution">
    <text evidence="9">The sequence shown here is derived from an EMBL/GenBank/DDBJ whole genome shotgun (WGS) entry which is preliminary data.</text>
</comment>
<evidence type="ECO:0000313" key="10">
    <source>
        <dbReference type="Proteomes" id="UP000646579"/>
    </source>
</evidence>
<dbReference type="InterPro" id="IPR000515">
    <property type="entry name" value="MetI-like"/>
</dbReference>
<evidence type="ECO:0000259" key="8">
    <source>
        <dbReference type="PROSITE" id="PS50928"/>
    </source>
</evidence>
<proteinExistence type="inferred from homology"/>
<evidence type="ECO:0000256" key="5">
    <source>
        <dbReference type="ARBA" id="ARBA00022989"/>
    </source>
</evidence>
<comment type="subcellular location">
    <subcellularLocation>
        <location evidence="1 7">Cell membrane</location>
        <topology evidence="1 7">Multi-pass membrane protein</topology>
    </subcellularLocation>
</comment>
<comment type="similarity">
    <text evidence="7">Belongs to the binding-protein-dependent transport system permease family.</text>
</comment>
<sequence length="245" mass="27008">MRCAPVVARDFGITMPPIYGVGGILVVFSLKFYPFVYLMVSGALANINRSLEEAAEGLGLTPVQRVFKISFPMVFPALSAGGLLALIQSIADFGTPRLLGRGFNVLAMEAYTLYSAEVGYREVDQRRHAGDDALCLPDTSKRCHSSSNCSIADRQELIIVNKDRHFELYPLPLVTNHNRRAFSNSRSVGPANVLREVKRCASIEAHSNQHNFCVYVKKHTRRRCRSQGIAQLVTGSDFVCVSAPS</sequence>
<reference evidence="9" key="2">
    <citation type="submission" date="2020-09" db="EMBL/GenBank/DDBJ databases">
        <authorList>
            <person name="Sun Q."/>
            <person name="Kim S."/>
        </authorList>
    </citation>
    <scope>NUCLEOTIDE SEQUENCE</scope>
    <source>
        <strain evidence="9">KCTC 32437</strain>
    </source>
</reference>
<feature type="domain" description="ABC transmembrane type-1" evidence="8">
    <location>
        <begin position="1"/>
        <end position="170"/>
    </location>
</feature>
<dbReference type="CDD" id="cd06261">
    <property type="entry name" value="TM_PBP2"/>
    <property type="match status" value="1"/>
</dbReference>
<reference evidence="9" key="1">
    <citation type="journal article" date="2014" name="Int. J. Syst. Evol. Microbiol.">
        <title>Complete genome sequence of Corynebacterium casei LMG S-19264T (=DSM 44701T), isolated from a smear-ripened cheese.</title>
        <authorList>
            <consortium name="US DOE Joint Genome Institute (JGI-PGF)"/>
            <person name="Walter F."/>
            <person name="Albersmeier A."/>
            <person name="Kalinowski J."/>
            <person name="Ruckert C."/>
        </authorList>
    </citation>
    <scope>NUCLEOTIDE SEQUENCE</scope>
    <source>
        <strain evidence="9">KCTC 32437</strain>
    </source>
</reference>
<dbReference type="Gene3D" id="1.10.3720.10">
    <property type="entry name" value="MetI-like"/>
    <property type="match status" value="1"/>
</dbReference>
<dbReference type="InterPro" id="IPR035906">
    <property type="entry name" value="MetI-like_sf"/>
</dbReference>
<keyword evidence="10" id="KW-1185">Reference proteome</keyword>
<dbReference type="Proteomes" id="UP000646579">
    <property type="component" value="Unassembled WGS sequence"/>
</dbReference>
<dbReference type="PANTHER" id="PTHR30183:SF3">
    <property type="entry name" value="MOLYBDENUM TRANSPORT SYSTEM PERMEASE PROTEIN MODB"/>
    <property type="match status" value="1"/>
</dbReference>
<accession>A0A918VNC9</accession>
<evidence type="ECO:0000256" key="1">
    <source>
        <dbReference type="ARBA" id="ARBA00004651"/>
    </source>
</evidence>
<dbReference type="PANTHER" id="PTHR30183">
    <property type="entry name" value="MOLYBDENUM TRANSPORT SYSTEM PERMEASE PROTEIN MODB"/>
    <property type="match status" value="1"/>
</dbReference>
<dbReference type="SUPFAM" id="SSF161098">
    <property type="entry name" value="MetI-like"/>
    <property type="match status" value="1"/>
</dbReference>